<evidence type="ECO:0000313" key="3">
    <source>
        <dbReference type="Proteomes" id="UP000663852"/>
    </source>
</evidence>
<reference evidence="2" key="1">
    <citation type="submission" date="2021-02" db="EMBL/GenBank/DDBJ databases">
        <authorList>
            <person name="Nowell W R."/>
        </authorList>
    </citation>
    <scope>NUCLEOTIDE SEQUENCE</scope>
</reference>
<accession>A0A815F9N9</accession>
<comment type="caution">
    <text evidence="2">The sequence shown here is derived from an EMBL/GenBank/DDBJ whole genome shotgun (WGS) entry which is preliminary data.</text>
</comment>
<keyword evidence="1" id="KW-0812">Transmembrane</keyword>
<evidence type="ECO:0000256" key="1">
    <source>
        <dbReference type="SAM" id="Phobius"/>
    </source>
</evidence>
<dbReference type="Proteomes" id="UP000663852">
    <property type="component" value="Unassembled WGS sequence"/>
</dbReference>
<dbReference type="OrthoDB" id="9975161at2759"/>
<proteinExistence type="predicted"/>
<name>A0A815F9N9_ADIRI</name>
<organism evidence="2 3">
    <name type="scientific">Adineta ricciae</name>
    <name type="common">Rotifer</name>
    <dbReference type="NCBI Taxonomy" id="249248"/>
    <lineage>
        <taxon>Eukaryota</taxon>
        <taxon>Metazoa</taxon>
        <taxon>Spiralia</taxon>
        <taxon>Gnathifera</taxon>
        <taxon>Rotifera</taxon>
        <taxon>Eurotatoria</taxon>
        <taxon>Bdelloidea</taxon>
        <taxon>Adinetida</taxon>
        <taxon>Adinetidae</taxon>
        <taxon>Adineta</taxon>
    </lineage>
</organism>
<protein>
    <submittedName>
        <fullName evidence="2">Uncharacterized protein</fullName>
    </submittedName>
</protein>
<sequence length="67" mass="7957">MACTILNYSMEHIPHVVWGIPFAAFFTVIIASKEIYKANAYQFNVYKRRLMVRRPEDIPLEYRPFCS</sequence>
<keyword evidence="1" id="KW-0472">Membrane</keyword>
<evidence type="ECO:0000313" key="2">
    <source>
        <dbReference type="EMBL" id="CAF1316319.1"/>
    </source>
</evidence>
<dbReference type="AlphaFoldDB" id="A0A815F9N9"/>
<gene>
    <name evidence="2" type="ORF">EDS130_LOCUS31420</name>
</gene>
<keyword evidence="1" id="KW-1133">Transmembrane helix</keyword>
<dbReference type="EMBL" id="CAJNOJ010000230">
    <property type="protein sequence ID" value="CAF1316319.1"/>
    <property type="molecule type" value="Genomic_DNA"/>
</dbReference>
<feature type="transmembrane region" description="Helical" evidence="1">
    <location>
        <begin position="12"/>
        <end position="31"/>
    </location>
</feature>